<dbReference type="OMA" id="FYNCFGQ"/>
<dbReference type="GO" id="GO:0016405">
    <property type="term" value="F:CoA-ligase activity"/>
    <property type="evidence" value="ECO:0007669"/>
    <property type="project" value="TreeGrafter"/>
</dbReference>
<dbReference type="AlphaFoldDB" id="A0A915I3S7"/>
<dbReference type="PROSITE" id="PS00455">
    <property type="entry name" value="AMP_BINDING"/>
    <property type="match status" value="1"/>
</dbReference>
<dbReference type="InterPro" id="IPR025110">
    <property type="entry name" value="AMP-bd_C"/>
</dbReference>
<reference evidence="6" key="1">
    <citation type="submission" date="2022-11" db="UniProtKB">
        <authorList>
            <consortium name="WormBaseParasite"/>
        </authorList>
    </citation>
    <scope>IDENTIFICATION</scope>
</reference>
<keyword evidence="5" id="KW-1185">Reference proteome</keyword>
<dbReference type="PANTHER" id="PTHR24096">
    <property type="entry name" value="LONG-CHAIN-FATTY-ACID--COA LIGASE"/>
    <property type="match status" value="1"/>
</dbReference>
<dbReference type="Gene3D" id="2.30.38.10">
    <property type="entry name" value="Luciferase, Domain 3"/>
    <property type="match status" value="1"/>
</dbReference>
<dbReference type="GO" id="GO:0005777">
    <property type="term" value="C:peroxisome"/>
    <property type="evidence" value="ECO:0007669"/>
    <property type="project" value="UniProtKB-SubCell"/>
</dbReference>
<evidence type="ECO:0000256" key="1">
    <source>
        <dbReference type="ARBA" id="ARBA00004275"/>
    </source>
</evidence>
<comment type="subcellular location">
    <subcellularLocation>
        <location evidence="1">Peroxisome</location>
    </subcellularLocation>
</comment>
<accession>A0A915I3S7</accession>
<dbReference type="Gene3D" id="3.30.300.30">
    <property type="match status" value="1"/>
</dbReference>
<protein>
    <submittedName>
        <fullName evidence="6">Uncharacterized protein</fullName>
    </submittedName>
</protein>
<dbReference type="PANTHER" id="PTHR24096:SF422">
    <property type="entry name" value="BCDNA.GH02901"/>
    <property type="match status" value="1"/>
</dbReference>
<dbReference type="InterPro" id="IPR045851">
    <property type="entry name" value="AMP-bd_C_sf"/>
</dbReference>
<dbReference type="WBParaSite" id="nRc.2.0.1.t08391-RA">
    <property type="protein sequence ID" value="nRc.2.0.1.t08391-RA"/>
    <property type="gene ID" value="nRc.2.0.1.g08391"/>
</dbReference>
<dbReference type="InterPro" id="IPR020845">
    <property type="entry name" value="AMP-binding_CS"/>
</dbReference>
<keyword evidence="2" id="KW-0576">Peroxisome</keyword>
<sequence>MSKREGIFVQNELRKESNNTVHSLETLFLNTDSQNSTKIRWNTKRDLALLPFSSGTTGLPKGIMLSHHNFVSLLQILHQPSKFDFPAAGEHMVSALPFYHIYGSVMLFRSLEIGSTMWTMSKFQKELYLKIIQDNKVPVIFVVPPILNYLAKADEVKNYDLSCVRTCLSGAAPAGKQLVFELESRHPNMHVLQDRLGLIGLRRAGYGMTEMSGVSHIMPKYTPKGQKRGSCGMLIPNYETKIVNDETGEELGYNQVGEICVKSQTCMLGYYNNEKATKDIYDKENFLHTGDLGYYDNEGYLYIVDRLKELIKVRGFQVAPAELEDILLSHIGIKDAAVIGIPDATDCEIPKAFVVLKDDFKVDRAELINFVNCKEPSMLVKTKLIHYKHLKGGVEFVKEIPKSPSGKILRRLLRQSTTMSRESRDS</sequence>
<evidence type="ECO:0000259" key="3">
    <source>
        <dbReference type="Pfam" id="PF00501"/>
    </source>
</evidence>
<dbReference type="InterPro" id="IPR000873">
    <property type="entry name" value="AMP-dep_synth/lig_dom"/>
</dbReference>
<feature type="domain" description="AMP-dependent synthetase/ligase" evidence="3">
    <location>
        <begin position="31"/>
        <end position="271"/>
    </location>
</feature>
<dbReference type="Gene3D" id="3.40.50.980">
    <property type="match status" value="2"/>
</dbReference>
<organism evidence="5 6">
    <name type="scientific">Romanomermis culicivorax</name>
    <name type="common">Nematode worm</name>
    <dbReference type="NCBI Taxonomy" id="13658"/>
    <lineage>
        <taxon>Eukaryota</taxon>
        <taxon>Metazoa</taxon>
        <taxon>Ecdysozoa</taxon>
        <taxon>Nematoda</taxon>
        <taxon>Enoplea</taxon>
        <taxon>Dorylaimia</taxon>
        <taxon>Mermithida</taxon>
        <taxon>Mermithoidea</taxon>
        <taxon>Mermithidae</taxon>
        <taxon>Romanomermis</taxon>
    </lineage>
</organism>
<proteinExistence type="predicted"/>
<dbReference type="SUPFAM" id="SSF56801">
    <property type="entry name" value="Acetyl-CoA synthetase-like"/>
    <property type="match status" value="1"/>
</dbReference>
<feature type="domain" description="AMP-binding enzyme C-terminal" evidence="4">
    <location>
        <begin position="322"/>
        <end position="407"/>
    </location>
</feature>
<dbReference type="Pfam" id="PF00501">
    <property type="entry name" value="AMP-binding"/>
    <property type="match status" value="1"/>
</dbReference>
<evidence type="ECO:0000313" key="5">
    <source>
        <dbReference type="Proteomes" id="UP000887565"/>
    </source>
</evidence>
<evidence type="ECO:0000259" key="4">
    <source>
        <dbReference type="Pfam" id="PF13193"/>
    </source>
</evidence>
<dbReference type="Proteomes" id="UP000887565">
    <property type="component" value="Unplaced"/>
</dbReference>
<dbReference type="Pfam" id="PF13193">
    <property type="entry name" value="AMP-binding_C"/>
    <property type="match status" value="1"/>
</dbReference>
<evidence type="ECO:0000256" key="2">
    <source>
        <dbReference type="ARBA" id="ARBA00023140"/>
    </source>
</evidence>
<name>A0A915I3S7_ROMCU</name>
<evidence type="ECO:0000313" key="6">
    <source>
        <dbReference type="WBParaSite" id="nRc.2.0.1.t08391-RA"/>
    </source>
</evidence>